<keyword evidence="8" id="KW-1185">Reference proteome</keyword>
<dbReference type="PANTHER" id="PTHR12918:SF1">
    <property type="entry name" value="CYSTEINE DIOXYGENASE TYPE 1"/>
    <property type="match status" value="1"/>
</dbReference>
<feature type="region of interest" description="Disordered" evidence="6">
    <location>
        <begin position="1"/>
        <end position="27"/>
    </location>
</feature>
<accession>A0ABW0V2D4</accession>
<evidence type="ECO:0000313" key="8">
    <source>
        <dbReference type="Proteomes" id="UP001596066"/>
    </source>
</evidence>
<dbReference type="Proteomes" id="UP001596066">
    <property type="component" value="Unassembled WGS sequence"/>
</dbReference>
<protein>
    <submittedName>
        <fullName evidence="7">Cysteine dioxygenase</fullName>
    </submittedName>
</protein>
<gene>
    <name evidence="7" type="ORF">ACFPZF_01475</name>
</gene>
<evidence type="ECO:0000256" key="6">
    <source>
        <dbReference type="SAM" id="MobiDB-lite"/>
    </source>
</evidence>
<comment type="similarity">
    <text evidence="1">Belongs to the cysteine dioxygenase family.</text>
</comment>
<dbReference type="GO" id="GO:0051213">
    <property type="term" value="F:dioxygenase activity"/>
    <property type="evidence" value="ECO:0007669"/>
    <property type="project" value="UniProtKB-KW"/>
</dbReference>
<keyword evidence="3 7" id="KW-0223">Dioxygenase</keyword>
<dbReference type="PANTHER" id="PTHR12918">
    <property type="entry name" value="CYSTEINE DIOXYGENASE"/>
    <property type="match status" value="1"/>
</dbReference>
<dbReference type="InterPro" id="IPR010300">
    <property type="entry name" value="CDO_1"/>
</dbReference>
<comment type="caution">
    <text evidence="7">The sequence shown here is derived from an EMBL/GenBank/DDBJ whole genome shotgun (WGS) entry which is preliminary data.</text>
</comment>
<evidence type="ECO:0000256" key="5">
    <source>
        <dbReference type="ARBA" id="ARBA00023004"/>
    </source>
</evidence>
<sequence>MLRTTAPRTAVPTPTRTPARSPARSAGPALGDLLAFARRTAADPGVLSRLPRHPEDRTWIALPAPGGAEAWVIGWPPGTGTGWHDHGGSRGAFATASGQLRESSIAVELPSAGWEAWELADGVDRGRELAAGRGRAFGPHHVHQVVNPSRTEHAVSVHVYWPPLPLVRRYTRDGRVLRPAGVEQPQEW</sequence>
<dbReference type="InterPro" id="IPR011051">
    <property type="entry name" value="RmlC_Cupin_sf"/>
</dbReference>
<reference evidence="8" key="1">
    <citation type="journal article" date="2019" name="Int. J. Syst. Evol. Microbiol.">
        <title>The Global Catalogue of Microorganisms (GCM) 10K type strain sequencing project: providing services to taxonomists for standard genome sequencing and annotation.</title>
        <authorList>
            <consortium name="The Broad Institute Genomics Platform"/>
            <consortium name="The Broad Institute Genome Sequencing Center for Infectious Disease"/>
            <person name="Wu L."/>
            <person name="Ma J."/>
        </authorList>
    </citation>
    <scope>NUCLEOTIDE SEQUENCE [LARGE SCALE GENOMIC DNA]</scope>
    <source>
        <strain evidence="8">CGMCC 4.1622</strain>
    </source>
</reference>
<dbReference type="RefSeq" id="WP_346142011.1">
    <property type="nucleotide sequence ID" value="NZ_BAAAUA010000008.1"/>
</dbReference>
<evidence type="ECO:0000313" key="7">
    <source>
        <dbReference type="EMBL" id="MFC5640026.1"/>
    </source>
</evidence>
<dbReference type="EMBL" id="JBHSOC010000002">
    <property type="protein sequence ID" value="MFC5640026.1"/>
    <property type="molecule type" value="Genomic_DNA"/>
</dbReference>
<keyword evidence="2" id="KW-0479">Metal-binding</keyword>
<evidence type="ECO:0000256" key="2">
    <source>
        <dbReference type="ARBA" id="ARBA00022723"/>
    </source>
</evidence>
<proteinExistence type="inferred from homology"/>
<dbReference type="SUPFAM" id="SSF51182">
    <property type="entry name" value="RmlC-like cupins"/>
    <property type="match status" value="1"/>
</dbReference>
<dbReference type="CDD" id="cd10548">
    <property type="entry name" value="cupin_CDO"/>
    <property type="match status" value="1"/>
</dbReference>
<organism evidence="7 8">
    <name type="scientific">Kitasatospora cinereorecta</name>
    <dbReference type="NCBI Taxonomy" id="285560"/>
    <lineage>
        <taxon>Bacteria</taxon>
        <taxon>Bacillati</taxon>
        <taxon>Actinomycetota</taxon>
        <taxon>Actinomycetes</taxon>
        <taxon>Kitasatosporales</taxon>
        <taxon>Streptomycetaceae</taxon>
        <taxon>Kitasatospora</taxon>
    </lineage>
</organism>
<evidence type="ECO:0000256" key="1">
    <source>
        <dbReference type="ARBA" id="ARBA00006622"/>
    </source>
</evidence>
<keyword evidence="4" id="KW-0560">Oxidoreductase</keyword>
<keyword evidence="5" id="KW-0408">Iron</keyword>
<dbReference type="Pfam" id="PF05995">
    <property type="entry name" value="CDO_I"/>
    <property type="match status" value="1"/>
</dbReference>
<evidence type="ECO:0000256" key="3">
    <source>
        <dbReference type="ARBA" id="ARBA00022964"/>
    </source>
</evidence>
<evidence type="ECO:0000256" key="4">
    <source>
        <dbReference type="ARBA" id="ARBA00023002"/>
    </source>
</evidence>
<dbReference type="InterPro" id="IPR014710">
    <property type="entry name" value="RmlC-like_jellyroll"/>
</dbReference>
<dbReference type="Gene3D" id="2.60.120.10">
    <property type="entry name" value="Jelly Rolls"/>
    <property type="match status" value="1"/>
</dbReference>
<name>A0ABW0V2D4_9ACTN</name>